<feature type="compositionally biased region" description="Low complexity" evidence="1">
    <location>
        <begin position="231"/>
        <end position="244"/>
    </location>
</feature>
<feature type="compositionally biased region" description="Basic and acidic residues" evidence="1">
    <location>
        <begin position="245"/>
        <end position="259"/>
    </location>
</feature>
<feature type="compositionally biased region" description="Polar residues" evidence="1">
    <location>
        <begin position="424"/>
        <end position="435"/>
    </location>
</feature>
<organism evidence="2">
    <name type="scientific">Castor canadensis</name>
    <name type="common">American beaver</name>
    <dbReference type="NCBI Taxonomy" id="51338"/>
    <lineage>
        <taxon>Eukaryota</taxon>
        <taxon>Metazoa</taxon>
        <taxon>Chordata</taxon>
        <taxon>Craniata</taxon>
        <taxon>Vertebrata</taxon>
        <taxon>Euteleostomi</taxon>
        <taxon>Mammalia</taxon>
        <taxon>Eutheria</taxon>
        <taxon>Euarchontoglires</taxon>
        <taxon>Glires</taxon>
        <taxon>Rodentia</taxon>
        <taxon>Castorimorpha</taxon>
        <taxon>Castoridae</taxon>
        <taxon>Castor</taxon>
    </lineage>
</organism>
<feature type="compositionally biased region" description="Low complexity" evidence="1">
    <location>
        <begin position="197"/>
        <end position="211"/>
    </location>
</feature>
<gene>
    <name evidence="2" type="primary">LOC109681426</name>
</gene>
<feature type="compositionally biased region" description="Pro residues" evidence="1">
    <location>
        <begin position="130"/>
        <end position="139"/>
    </location>
</feature>
<feature type="compositionally biased region" description="Basic and acidic residues" evidence="1">
    <location>
        <begin position="42"/>
        <end position="76"/>
    </location>
</feature>
<dbReference type="KEGG" id="ccan:109681426"/>
<feature type="compositionally biased region" description="Low complexity" evidence="1">
    <location>
        <begin position="282"/>
        <end position="292"/>
    </location>
</feature>
<sequence>MYKARKASPHCWPLIVVRRRWASFGDLHRDAAPRPILTLHPTTEREAPNIRPARHEVSLPGPREELRPARGRETGRARGGHVHARRPAEGCRATSGHSASRDPPRRPEASPGVGAEGRAGPRVTEAGPRPASPGRPVLPPSRRAAGRGGREGRAGPARQAAGGARPGGTARSPPATPRVVAGSADAPRAGPAGGWRGVRAGRAAAGSRVSVPARGVGAPATHGRPGGLRPGPGTMSARAPVPAARPREDPPTVAADREALLVAQPPGPERDGEEAAREERAAAATSAGARGEPSPAPVRGHSVPQAAVPVRPLALHLAHKARGPGGPFGLEPPPPPPRDVPAEDAPAPAGPEDKLPPPPKENPWTRRPPPCAAVTGAPAAPDVPVAELSSPKIIKTGKVKTKKSNKASDFSDMANWPTPGELVSTGSQSTINQGNKKSQIRKEKEEKIEKRSNSESKENREAKVDGLGENISEDEAQSSNQRKKANKHKWVPLHLDDVRPDSQERPGSRNSSRCQPEANKSAHNNRRNDTRSKLHSKRKMSNERT</sequence>
<reference evidence="2" key="1">
    <citation type="submission" date="2025-08" db="UniProtKB">
        <authorList>
            <consortium name="RefSeq"/>
        </authorList>
    </citation>
    <scope>IDENTIFICATION</scope>
    <source>
        <tissue evidence="2">Leukocyte</tissue>
    </source>
</reference>
<dbReference type="RefSeq" id="XP_020011785.1">
    <property type="nucleotide sequence ID" value="XM_020156196.1"/>
</dbReference>
<feature type="compositionally biased region" description="Low complexity" evidence="1">
    <location>
        <begin position="181"/>
        <end position="190"/>
    </location>
</feature>
<feature type="compositionally biased region" description="Basic and acidic residues" evidence="1">
    <location>
        <begin position="494"/>
        <end position="507"/>
    </location>
</feature>
<evidence type="ECO:0000256" key="1">
    <source>
        <dbReference type="SAM" id="MobiDB-lite"/>
    </source>
</evidence>
<feature type="region of interest" description="Disordered" evidence="1">
    <location>
        <begin position="40"/>
        <end position="545"/>
    </location>
</feature>
<feature type="compositionally biased region" description="Pro residues" evidence="1">
    <location>
        <begin position="356"/>
        <end position="371"/>
    </location>
</feature>
<feature type="compositionally biased region" description="Basic and acidic residues" evidence="1">
    <location>
        <begin position="268"/>
        <end position="281"/>
    </location>
</feature>
<dbReference type="AlphaFoldDB" id="A0A8B7U298"/>
<evidence type="ECO:0000313" key="2">
    <source>
        <dbReference type="RefSeq" id="XP_020011785.1"/>
    </source>
</evidence>
<protein>
    <submittedName>
        <fullName evidence="2">Collagen alpha-1(I) chain-like</fullName>
    </submittedName>
</protein>
<feature type="compositionally biased region" description="Basic residues" evidence="1">
    <location>
        <begin position="395"/>
        <end position="405"/>
    </location>
</feature>
<feature type="compositionally biased region" description="Basic and acidic residues" evidence="1">
    <location>
        <begin position="440"/>
        <end position="466"/>
    </location>
</feature>
<proteinExistence type="predicted"/>
<accession>A0A8B7U298</accession>
<name>A0A8B7U298_CASCN</name>
<feature type="compositionally biased region" description="Low complexity" evidence="1">
    <location>
        <begin position="154"/>
        <end position="173"/>
    </location>
</feature>
<feature type="compositionally biased region" description="Basic and acidic residues" evidence="1">
    <location>
        <begin position="99"/>
        <end position="108"/>
    </location>
</feature>
<feature type="compositionally biased region" description="Basic residues" evidence="1">
    <location>
        <begin position="481"/>
        <end position="491"/>
    </location>
</feature>
<feature type="compositionally biased region" description="Pro residues" evidence="1">
    <location>
        <begin position="330"/>
        <end position="339"/>
    </location>
</feature>